<evidence type="ECO:0000313" key="7">
    <source>
        <dbReference type="Proteomes" id="UP000054262"/>
    </source>
</evidence>
<dbReference type="NCBIfam" id="NF009905">
    <property type="entry name" value="PRK13368.1"/>
    <property type="match status" value="1"/>
</dbReference>
<organism evidence="6 7">
    <name type="scientific">Methylophilales bacterium HTCC2181</name>
    <dbReference type="NCBI Taxonomy" id="383631"/>
    <lineage>
        <taxon>Bacteria</taxon>
        <taxon>Pseudomonadati</taxon>
        <taxon>Pseudomonadota</taxon>
        <taxon>Betaproteobacteria</taxon>
        <taxon>Nitrosomonadales</taxon>
        <taxon>OM43 clade</taxon>
    </lineage>
</organism>
<comment type="subcellular location">
    <subcellularLocation>
        <location evidence="5">Cytoplasm</location>
    </subcellularLocation>
    <subcellularLocation>
        <location evidence="1">Membrane</location>
    </subcellularLocation>
</comment>
<dbReference type="GO" id="GO:0016020">
    <property type="term" value="C:membrane"/>
    <property type="evidence" value="ECO:0007669"/>
    <property type="project" value="UniProtKB-SubCell"/>
</dbReference>
<comment type="catalytic activity">
    <reaction evidence="5">
        <text>3-deoxy-alpha-D-manno-oct-2-ulosonate + CTP = CMP-3-deoxy-beta-D-manno-octulosonate + diphosphate</text>
        <dbReference type="Rhea" id="RHEA:23448"/>
        <dbReference type="ChEBI" id="CHEBI:33019"/>
        <dbReference type="ChEBI" id="CHEBI:37563"/>
        <dbReference type="ChEBI" id="CHEBI:85986"/>
        <dbReference type="ChEBI" id="CHEBI:85987"/>
        <dbReference type="EC" id="2.7.7.38"/>
    </reaction>
</comment>
<dbReference type="NCBIfam" id="NF003952">
    <property type="entry name" value="PRK05450.1-5"/>
    <property type="match status" value="1"/>
</dbReference>
<evidence type="ECO:0000256" key="4">
    <source>
        <dbReference type="ARBA" id="ARBA00022985"/>
    </source>
</evidence>
<evidence type="ECO:0000256" key="2">
    <source>
        <dbReference type="ARBA" id="ARBA00022679"/>
    </source>
</evidence>
<comment type="caution">
    <text evidence="6">The sequence shown here is derived from an EMBL/GenBank/DDBJ whole genome shotgun (WGS) entry which is preliminary data.</text>
</comment>
<dbReference type="GO" id="GO:0033468">
    <property type="term" value="P:CMP-keto-3-deoxy-D-manno-octulosonic acid biosynthetic process"/>
    <property type="evidence" value="ECO:0007669"/>
    <property type="project" value="UniProtKB-UniRule"/>
</dbReference>
<dbReference type="HAMAP" id="MF_00057">
    <property type="entry name" value="KdsB"/>
    <property type="match status" value="1"/>
</dbReference>
<dbReference type="PANTHER" id="PTHR42866:SF2">
    <property type="entry name" value="3-DEOXY-MANNO-OCTULOSONATE CYTIDYLYLTRANSFERASE, MITOCHONDRIAL"/>
    <property type="match status" value="1"/>
</dbReference>
<dbReference type="Pfam" id="PF02348">
    <property type="entry name" value="CTP_transf_3"/>
    <property type="match status" value="1"/>
</dbReference>
<dbReference type="Gene3D" id="3.90.550.10">
    <property type="entry name" value="Spore Coat Polysaccharide Biosynthesis Protein SpsA, Chain A"/>
    <property type="match status" value="1"/>
</dbReference>
<dbReference type="GO" id="GO:0005829">
    <property type="term" value="C:cytosol"/>
    <property type="evidence" value="ECO:0007669"/>
    <property type="project" value="TreeGrafter"/>
</dbReference>
<dbReference type="SUPFAM" id="SSF53448">
    <property type="entry name" value="Nucleotide-diphospho-sugar transferases"/>
    <property type="match status" value="1"/>
</dbReference>
<protein>
    <recommendedName>
        <fullName evidence="5">3-deoxy-manno-octulosonate cytidylyltransferase</fullName>
        <ecNumber evidence="5">2.7.7.38</ecNumber>
    </recommendedName>
    <alternativeName>
        <fullName evidence="5">CMP-2-keto-3-deoxyoctulosonic acid synthase</fullName>
        <shortName evidence="5">CKS</shortName>
        <shortName evidence="5">CMP-KDO synthase</shortName>
    </alternativeName>
</protein>
<evidence type="ECO:0000256" key="3">
    <source>
        <dbReference type="ARBA" id="ARBA00022695"/>
    </source>
</evidence>
<dbReference type="AlphaFoldDB" id="A0P7P7"/>
<dbReference type="GO" id="GO:0009103">
    <property type="term" value="P:lipopolysaccharide biosynthetic process"/>
    <property type="evidence" value="ECO:0007669"/>
    <property type="project" value="UniProtKB-UniRule"/>
</dbReference>
<sequence length="247" mass="27630">MSFKVVIPSRYNSTRLAGKPLIEIAGLPMVIHVARKARLSGADEVIVATDDERIFNCVEQFGFKAIITDPEHSSGTDRINEVLNHTDWNDETIIINLQGDEPLIDPLLINKVAHGMSELEVDYATAASSFERTEDFANVNNVKVVLGRDDYALYFSRSMIPYDRVSGEDSIAQGALQHIGIYGYTAKFLRFFCGLPKSNLERIEGLEQLRALENHQKIKVFKYDGAHSIGVDTQEDLDKIKKILGSN</sequence>
<dbReference type="CDD" id="cd02517">
    <property type="entry name" value="CMP-KDO-Synthetase"/>
    <property type="match status" value="1"/>
</dbReference>
<comment type="similarity">
    <text evidence="5">Belongs to the KdsB family.</text>
</comment>
<dbReference type="InterPro" id="IPR029044">
    <property type="entry name" value="Nucleotide-diphossugar_trans"/>
</dbReference>
<dbReference type="InterPro" id="IPR003329">
    <property type="entry name" value="Cytidylyl_trans"/>
</dbReference>
<dbReference type="Proteomes" id="UP000054262">
    <property type="component" value="Unassembled WGS sequence"/>
</dbReference>
<keyword evidence="3 5" id="KW-0548">Nucleotidyltransferase</keyword>
<dbReference type="NCBIfam" id="TIGR00466">
    <property type="entry name" value="kdsB"/>
    <property type="match status" value="1"/>
</dbReference>
<keyword evidence="4 5" id="KW-0448">Lipopolysaccharide biosynthesis</keyword>
<proteinExistence type="inferred from homology"/>
<dbReference type="InterPro" id="IPR004528">
    <property type="entry name" value="KdsB"/>
</dbReference>
<dbReference type="NCBIfam" id="NF003950">
    <property type="entry name" value="PRK05450.1-3"/>
    <property type="match status" value="1"/>
</dbReference>
<keyword evidence="2 5" id="KW-0808">Transferase</keyword>
<comment type="function">
    <text evidence="5">Activates KDO (a required 8-carbon sugar) for incorporation into bacterial lipopolysaccharide in Gram-negative bacteria.</text>
</comment>
<comment type="pathway">
    <text evidence="5">Nucleotide-sugar biosynthesis; CMP-3-deoxy-D-manno-octulosonate biosynthesis; CMP-3-deoxy-D-manno-octulosonate from 3-deoxy-D-manno-octulosonate and CTP: step 1/1.</text>
</comment>
<dbReference type="PANTHER" id="PTHR42866">
    <property type="entry name" value="3-DEOXY-MANNO-OCTULOSONATE CYTIDYLYLTRANSFERASE"/>
    <property type="match status" value="1"/>
</dbReference>
<accession>A0P7P7</accession>
<evidence type="ECO:0000256" key="1">
    <source>
        <dbReference type="ARBA" id="ARBA00004370"/>
    </source>
</evidence>
<dbReference type="UniPathway" id="UPA00358">
    <property type="reaction ID" value="UER00476"/>
</dbReference>
<name>A0P7P7_9PROT</name>
<dbReference type="GO" id="GO:0008690">
    <property type="term" value="F:3-deoxy-manno-octulosonate cytidylyltransferase activity"/>
    <property type="evidence" value="ECO:0007669"/>
    <property type="project" value="UniProtKB-UniRule"/>
</dbReference>
<evidence type="ECO:0000256" key="5">
    <source>
        <dbReference type="HAMAP-Rule" id="MF_00057"/>
    </source>
</evidence>
<dbReference type="FunFam" id="3.90.550.10:FF:000011">
    <property type="entry name" value="3-deoxy-manno-octulosonate cytidylyltransferase"/>
    <property type="match status" value="1"/>
</dbReference>
<reference evidence="6 7" key="1">
    <citation type="submission" date="2006-11" db="EMBL/GenBank/DDBJ databases">
        <authorList>
            <person name="Giovannoni S."/>
            <person name="Vergin K."/>
            <person name="Ferriera S."/>
            <person name="Johnson J."/>
            <person name="Kravitz S."/>
            <person name="Beeson K."/>
            <person name="Sutton G."/>
            <person name="Rogers Y.-H."/>
            <person name="Friedman R."/>
            <person name="Frazier M."/>
            <person name="Venter J.C."/>
        </authorList>
    </citation>
    <scope>NUCLEOTIDE SEQUENCE [LARGE SCALE GENOMIC DNA]</scope>
    <source>
        <strain evidence="6 7">HTCC2181</strain>
    </source>
</reference>
<dbReference type="EC" id="2.7.7.38" evidence="5"/>
<evidence type="ECO:0000313" key="6">
    <source>
        <dbReference type="EMBL" id="EAV47557.1"/>
    </source>
</evidence>
<keyword evidence="5" id="KW-0963">Cytoplasm</keyword>
<dbReference type="OrthoDB" id="9815559at2"/>
<gene>
    <name evidence="5" type="primary">kdsB</name>
    <name evidence="6" type="ORF">MB2181_05750</name>
</gene>
<dbReference type="EMBL" id="AAUX01000001">
    <property type="protein sequence ID" value="EAV47557.1"/>
    <property type="molecule type" value="Genomic_DNA"/>
</dbReference>
<keyword evidence="7" id="KW-1185">Reference proteome</keyword>